<reference evidence="3" key="1">
    <citation type="submission" date="2020-05" db="EMBL/GenBank/DDBJ databases">
        <authorList>
            <person name="Chiriac C."/>
            <person name="Salcher M."/>
            <person name="Ghai R."/>
            <person name="Kavagutti S V."/>
        </authorList>
    </citation>
    <scope>NUCLEOTIDE SEQUENCE</scope>
</reference>
<dbReference type="CDD" id="cd07067">
    <property type="entry name" value="HP_PGM_like"/>
    <property type="match status" value="1"/>
</dbReference>
<name>A0A6J7FBB1_9ZZZZ</name>
<dbReference type="GO" id="GO:0016791">
    <property type="term" value="F:phosphatase activity"/>
    <property type="evidence" value="ECO:0007669"/>
    <property type="project" value="TreeGrafter"/>
</dbReference>
<dbReference type="EMBL" id="CAFBMF010000020">
    <property type="protein sequence ID" value="CAB4892686.1"/>
    <property type="molecule type" value="Genomic_DNA"/>
</dbReference>
<dbReference type="Pfam" id="PF00300">
    <property type="entry name" value="His_Phos_1"/>
    <property type="match status" value="1"/>
</dbReference>
<evidence type="ECO:0000256" key="2">
    <source>
        <dbReference type="ARBA" id="ARBA00023235"/>
    </source>
</evidence>
<sequence>MPVEPLNQLRTRILVLRHGQSTWNASGRWQGRADPPLTAHGLEQARLAGGLIATECPTFDVVITSDLERARVTGQTIASVIGCSAHRLDPRWQENDAGEWQGMTQAEIRTQWPGYLESDRRPPNFETVASTTSRAQAALDDIVTQNAGGCVLVISHGGVLRLMHEHLGGGEQRFPNLAGSWFEHTPTDGWKCGSLLFPLQLIADELRNTGAVE</sequence>
<dbReference type="Gene3D" id="3.40.50.1240">
    <property type="entry name" value="Phosphoglycerate mutase-like"/>
    <property type="match status" value="1"/>
</dbReference>
<proteinExistence type="predicted"/>
<organism evidence="3">
    <name type="scientific">freshwater metagenome</name>
    <dbReference type="NCBI Taxonomy" id="449393"/>
    <lineage>
        <taxon>unclassified sequences</taxon>
        <taxon>metagenomes</taxon>
        <taxon>ecological metagenomes</taxon>
    </lineage>
</organism>
<dbReference type="GO" id="GO:0005737">
    <property type="term" value="C:cytoplasm"/>
    <property type="evidence" value="ECO:0007669"/>
    <property type="project" value="TreeGrafter"/>
</dbReference>
<dbReference type="PANTHER" id="PTHR48100:SF1">
    <property type="entry name" value="HISTIDINE PHOSPHATASE FAMILY PROTEIN-RELATED"/>
    <property type="match status" value="1"/>
</dbReference>
<dbReference type="AlphaFoldDB" id="A0A6J7FBB1"/>
<dbReference type="InterPro" id="IPR050275">
    <property type="entry name" value="PGM_Phosphatase"/>
</dbReference>
<dbReference type="PROSITE" id="PS00175">
    <property type="entry name" value="PG_MUTASE"/>
    <property type="match status" value="1"/>
</dbReference>
<gene>
    <name evidence="3" type="ORF">UFOPK3494_00481</name>
</gene>
<accession>A0A6J7FBB1</accession>
<dbReference type="PANTHER" id="PTHR48100">
    <property type="entry name" value="BROAD-SPECIFICITY PHOSPHATASE YOR283W-RELATED"/>
    <property type="match status" value="1"/>
</dbReference>
<protein>
    <submittedName>
        <fullName evidence="3">Unannotated protein</fullName>
    </submittedName>
</protein>
<keyword evidence="2" id="KW-0413">Isomerase</keyword>
<evidence type="ECO:0000313" key="3">
    <source>
        <dbReference type="EMBL" id="CAB4892686.1"/>
    </source>
</evidence>
<dbReference type="InterPro" id="IPR013078">
    <property type="entry name" value="His_Pase_superF_clade-1"/>
</dbReference>
<dbReference type="InterPro" id="IPR029033">
    <property type="entry name" value="His_PPase_superfam"/>
</dbReference>
<evidence type="ECO:0000256" key="1">
    <source>
        <dbReference type="ARBA" id="ARBA00023152"/>
    </source>
</evidence>
<dbReference type="SUPFAM" id="SSF53254">
    <property type="entry name" value="Phosphoglycerate mutase-like"/>
    <property type="match status" value="1"/>
</dbReference>
<dbReference type="InterPro" id="IPR001345">
    <property type="entry name" value="PG/BPGM_mutase_AS"/>
</dbReference>
<dbReference type="SMART" id="SM00855">
    <property type="entry name" value="PGAM"/>
    <property type="match status" value="1"/>
</dbReference>
<keyword evidence="1" id="KW-0324">Glycolysis</keyword>